<dbReference type="EMBL" id="UZAM01012557">
    <property type="protein sequence ID" value="VDP22406.1"/>
    <property type="molecule type" value="Genomic_DNA"/>
</dbReference>
<name>A0A183J0A4_9BILA</name>
<accession>A0A183J0A4</accession>
<dbReference type="Proteomes" id="UP000270296">
    <property type="component" value="Unassembled WGS sequence"/>
</dbReference>
<keyword evidence="3" id="KW-1185">Reference proteome</keyword>
<dbReference type="AlphaFoldDB" id="A0A183J0A4"/>
<feature type="region of interest" description="Disordered" evidence="1">
    <location>
        <begin position="121"/>
        <end position="157"/>
    </location>
</feature>
<sequence length="157" mass="17169">MEWRRASLFGQPGRLAAASAQEALVAAGNIPFQTKGQRNETACLGTFAYFTIMHRNCPKADAAFVVVRLNPWVAFMRLRKEIPPCSLLDILGHESTFSTLSRLARAAAAALLLLLLENDDDDDEEADDNDDDDDEGVTTTRTTSTNYGSFKRSAPSA</sequence>
<organism evidence="4">
    <name type="scientific">Soboliphyme baturini</name>
    <dbReference type="NCBI Taxonomy" id="241478"/>
    <lineage>
        <taxon>Eukaryota</taxon>
        <taxon>Metazoa</taxon>
        <taxon>Ecdysozoa</taxon>
        <taxon>Nematoda</taxon>
        <taxon>Enoplea</taxon>
        <taxon>Dorylaimia</taxon>
        <taxon>Dioctophymatida</taxon>
        <taxon>Dioctophymatoidea</taxon>
        <taxon>Soboliphymatidae</taxon>
        <taxon>Soboliphyme</taxon>
    </lineage>
</organism>
<reference evidence="2 3" key="2">
    <citation type="submission" date="2018-11" db="EMBL/GenBank/DDBJ databases">
        <authorList>
            <consortium name="Pathogen Informatics"/>
        </authorList>
    </citation>
    <scope>NUCLEOTIDE SEQUENCE [LARGE SCALE GENOMIC DNA]</scope>
</reference>
<proteinExistence type="predicted"/>
<reference evidence="4" key="1">
    <citation type="submission" date="2016-06" db="UniProtKB">
        <authorList>
            <consortium name="WormBaseParasite"/>
        </authorList>
    </citation>
    <scope>IDENTIFICATION</scope>
</reference>
<evidence type="ECO:0000313" key="3">
    <source>
        <dbReference type="Proteomes" id="UP000270296"/>
    </source>
</evidence>
<dbReference type="WBParaSite" id="SBAD_0000963501-mRNA-1">
    <property type="protein sequence ID" value="SBAD_0000963501-mRNA-1"/>
    <property type="gene ID" value="SBAD_0000963501"/>
</dbReference>
<protein>
    <submittedName>
        <fullName evidence="2 4">Uncharacterized protein</fullName>
    </submittedName>
</protein>
<evidence type="ECO:0000313" key="4">
    <source>
        <dbReference type="WBParaSite" id="SBAD_0000963501-mRNA-1"/>
    </source>
</evidence>
<evidence type="ECO:0000256" key="1">
    <source>
        <dbReference type="SAM" id="MobiDB-lite"/>
    </source>
</evidence>
<gene>
    <name evidence="2" type="ORF">SBAD_LOCUS9302</name>
</gene>
<evidence type="ECO:0000313" key="2">
    <source>
        <dbReference type="EMBL" id="VDP22406.1"/>
    </source>
</evidence>
<feature type="compositionally biased region" description="Acidic residues" evidence="1">
    <location>
        <begin position="121"/>
        <end position="136"/>
    </location>
</feature>